<dbReference type="Gene3D" id="3.40.630.10">
    <property type="entry name" value="Zn peptidases"/>
    <property type="match status" value="1"/>
</dbReference>
<sequence length="454" mass="49954">MNLEDIKACFNTRKKEIIDDWYQFLRFRSISTNPEYNQDCINCAEWLSLYLREHGLSSEVIRSKGKPLVFAETRGGANEQTALFYGHYDVQPVDPIDLWESDPFEPVERNGRVYARGAQDNKGQAFAFISAVLALKELNRLKLNVKILIEGEEECGSHSIGEMLGSLKEKLGADFLMVSDSITSSLDVTTITMGLRGVIHLEIKLRGSSRDLHSGIHGGVAPNPATALARLLSSLHYENGRIAVEGYYDGIDGPSSEELRLASASDIDPRAYQNSVGVLPCGGEKGLSLMNRRGFQPTVEINGITAGYQGEGQKTIIPSWASAKITSRIAGRQDPERCLELLKSHMRKFKPEGLELEIYGDGVGGGAVFVSSESPVFRKAKKILKQLNGNEPQCIWEGASIPVIPLLSKVSGATPLLVGFGLEEDNIHAPNESFSLAQFRQCFLYTGLVLSEWN</sequence>
<dbReference type="SUPFAM" id="SSF53187">
    <property type="entry name" value="Zn-dependent exopeptidases"/>
    <property type="match status" value="1"/>
</dbReference>
<protein>
    <submittedName>
        <fullName evidence="5">M20 family dipeptidase</fullName>
    </submittedName>
</protein>
<keyword evidence="2" id="KW-0479">Metal-binding</keyword>
<dbReference type="GO" id="GO:0046872">
    <property type="term" value="F:metal ion binding"/>
    <property type="evidence" value="ECO:0007669"/>
    <property type="project" value="UniProtKB-KW"/>
</dbReference>
<dbReference type="InterPro" id="IPR002933">
    <property type="entry name" value="Peptidase_M20"/>
</dbReference>
<name>A0A7X9FSS3_9DELT</name>
<keyword evidence="1" id="KW-0645">Protease</keyword>
<evidence type="ECO:0000313" key="5">
    <source>
        <dbReference type="EMBL" id="NMC63159.1"/>
    </source>
</evidence>
<dbReference type="Proteomes" id="UP000524246">
    <property type="component" value="Unassembled WGS sequence"/>
</dbReference>
<proteinExistence type="predicted"/>
<dbReference type="Pfam" id="PF01546">
    <property type="entry name" value="Peptidase_M20"/>
    <property type="match status" value="1"/>
</dbReference>
<dbReference type="InterPro" id="IPR051458">
    <property type="entry name" value="Cyt/Met_Dipeptidase"/>
</dbReference>
<dbReference type="GO" id="GO:0008233">
    <property type="term" value="F:peptidase activity"/>
    <property type="evidence" value="ECO:0007669"/>
    <property type="project" value="UniProtKB-KW"/>
</dbReference>
<evidence type="ECO:0000313" key="6">
    <source>
        <dbReference type="Proteomes" id="UP000524246"/>
    </source>
</evidence>
<dbReference type="PANTHER" id="PTHR43270:SF12">
    <property type="entry name" value="SUCCINYL-DIAMINOPIMELATE DESUCCINYLASE"/>
    <property type="match status" value="1"/>
</dbReference>
<reference evidence="5 6" key="1">
    <citation type="journal article" date="2020" name="Biotechnol. Biofuels">
        <title>New insights from the biogas microbiome by comprehensive genome-resolved metagenomics of nearly 1600 species originating from multiple anaerobic digesters.</title>
        <authorList>
            <person name="Campanaro S."/>
            <person name="Treu L."/>
            <person name="Rodriguez-R L.M."/>
            <person name="Kovalovszki A."/>
            <person name="Ziels R.M."/>
            <person name="Maus I."/>
            <person name="Zhu X."/>
            <person name="Kougias P.G."/>
            <person name="Basile A."/>
            <person name="Luo G."/>
            <person name="Schluter A."/>
            <person name="Konstantinidis K.T."/>
            <person name="Angelidaki I."/>
        </authorList>
    </citation>
    <scope>NUCLEOTIDE SEQUENCE [LARGE SCALE GENOMIC DNA]</scope>
    <source>
        <strain evidence="5">AS27yjCOA_65</strain>
    </source>
</reference>
<dbReference type="GO" id="GO:0006508">
    <property type="term" value="P:proteolysis"/>
    <property type="evidence" value="ECO:0007669"/>
    <property type="project" value="UniProtKB-KW"/>
</dbReference>
<dbReference type="NCBIfam" id="NF006579">
    <property type="entry name" value="PRK09104.1"/>
    <property type="match status" value="1"/>
</dbReference>
<comment type="caution">
    <text evidence="5">The sequence shown here is derived from an EMBL/GenBank/DDBJ whole genome shotgun (WGS) entry which is preliminary data.</text>
</comment>
<keyword evidence="3" id="KW-0378">Hydrolase</keyword>
<dbReference type="Pfam" id="PF07687">
    <property type="entry name" value="M20_dimer"/>
    <property type="match status" value="1"/>
</dbReference>
<evidence type="ECO:0000256" key="1">
    <source>
        <dbReference type="ARBA" id="ARBA00022670"/>
    </source>
</evidence>
<dbReference type="EMBL" id="JAAZON010000369">
    <property type="protein sequence ID" value="NMC63159.1"/>
    <property type="molecule type" value="Genomic_DNA"/>
</dbReference>
<gene>
    <name evidence="5" type="ORF">GYA55_08315</name>
</gene>
<evidence type="ECO:0000259" key="4">
    <source>
        <dbReference type="Pfam" id="PF07687"/>
    </source>
</evidence>
<feature type="domain" description="Peptidase M20 dimerisation" evidence="4">
    <location>
        <begin position="194"/>
        <end position="352"/>
    </location>
</feature>
<dbReference type="InterPro" id="IPR011650">
    <property type="entry name" value="Peptidase_M20_dimer"/>
</dbReference>
<organism evidence="5 6">
    <name type="scientific">SAR324 cluster bacterium</name>
    <dbReference type="NCBI Taxonomy" id="2024889"/>
    <lineage>
        <taxon>Bacteria</taxon>
        <taxon>Deltaproteobacteria</taxon>
        <taxon>SAR324 cluster</taxon>
    </lineage>
</organism>
<evidence type="ECO:0000256" key="2">
    <source>
        <dbReference type="ARBA" id="ARBA00022723"/>
    </source>
</evidence>
<evidence type="ECO:0000256" key="3">
    <source>
        <dbReference type="ARBA" id="ARBA00022801"/>
    </source>
</evidence>
<dbReference type="Gene3D" id="3.30.70.360">
    <property type="match status" value="1"/>
</dbReference>
<dbReference type="PANTHER" id="PTHR43270">
    <property type="entry name" value="BETA-ALA-HIS DIPEPTIDASE"/>
    <property type="match status" value="1"/>
</dbReference>
<dbReference type="AlphaFoldDB" id="A0A7X9FSS3"/>
<accession>A0A7X9FSS3</accession>